<feature type="transmembrane region" description="Helical" evidence="1">
    <location>
        <begin position="99"/>
        <end position="122"/>
    </location>
</feature>
<evidence type="ECO:0008006" key="4">
    <source>
        <dbReference type="Google" id="ProtNLM"/>
    </source>
</evidence>
<dbReference type="Pfam" id="PF06966">
    <property type="entry name" value="DUF1295"/>
    <property type="match status" value="1"/>
</dbReference>
<evidence type="ECO:0000313" key="2">
    <source>
        <dbReference type="EMBL" id="KAA8568443.1"/>
    </source>
</evidence>
<keyword evidence="1" id="KW-0812">Transmembrane</keyword>
<dbReference type="Gene3D" id="1.20.120.1630">
    <property type="match status" value="1"/>
</dbReference>
<dbReference type="Proteomes" id="UP000322873">
    <property type="component" value="Unassembled WGS sequence"/>
</dbReference>
<name>A0A5M9JJB1_MONFR</name>
<gene>
    <name evidence="2" type="ORF">EYC84_007475</name>
</gene>
<comment type="caution">
    <text evidence="2">The sequence shown here is derived from an EMBL/GenBank/DDBJ whole genome shotgun (WGS) entry which is preliminary data.</text>
</comment>
<keyword evidence="1" id="KW-0472">Membrane</keyword>
<keyword evidence="1" id="KW-1133">Transmembrane helix</keyword>
<sequence>MALPVIKAIEDCSNITKTVLPYLPQLSTDVGVSYLPIYNAHFAIYAHLSGLPAGRLDNVLAFSTIWSLRLTFNYWRKGGYSIGSEDYRWEVLREKIPPALFFVFNIAFISLAQSILLFLIATPSYVMLLTARYGAPWTTADLVFSRGLVTLVVLEYFADGQQWNYQTAKQQYLKTAKVQGGFDQEALDRGFVTSGLWSLSRHPNFAAEQTIYGWSYTCGAAGPVE</sequence>
<dbReference type="PANTHER" id="PTHR32251:SF23">
    <property type="entry name" value="3-OXO-5-ALPHA-STEROID 4-DEHYDROGENASE (DUF1295)"/>
    <property type="match status" value="1"/>
</dbReference>
<accession>A0A5M9JJB1</accession>
<dbReference type="EMBL" id="VICG01000009">
    <property type="protein sequence ID" value="KAA8568443.1"/>
    <property type="molecule type" value="Genomic_DNA"/>
</dbReference>
<organism evidence="2 3">
    <name type="scientific">Monilinia fructicola</name>
    <name type="common">Brown rot fungus</name>
    <name type="synonym">Ciboria fructicola</name>
    <dbReference type="NCBI Taxonomy" id="38448"/>
    <lineage>
        <taxon>Eukaryota</taxon>
        <taxon>Fungi</taxon>
        <taxon>Dikarya</taxon>
        <taxon>Ascomycota</taxon>
        <taxon>Pezizomycotina</taxon>
        <taxon>Leotiomycetes</taxon>
        <taxon>Helotiales</taxon>
        <taxon>Sclerotiniaceae</taxon>
        <taxon>Monilinia</taxon>
    </lineage>
</organism>
<evidence type="ECO:0000256" key="1">
    <source>
        <dbReference type="SAM" id="Phobius"/>
    </source>
</evidence>
<dbReference type="PANTHER" id="PTHR32251">
    <property type="entry name" value="3-OXO-5-ALPHA-STEROID 4-DEHYDROGENASE"/>
    <property type="match status" value="1"/>
</dbReference>
<dbReference type="InterPro" id="IPR010721">
    <property type="entry name" value="UstE-like"/>
</dbReference>
<dbReference type="VEuPathDB" id="FungiDB:MFRU_012g00100"/>
<keyword evidence="3" id="KW-1185">Reference proteome</keyword>
<dbReference type="AlphaFoldDB" id="A0A5M9JJB1"/>
<protein>
    <recommendedName>
        <fullName evidence="4">DUF1295-domain-containing protein</fullName>
    </recommendedName>
</protein>
<reference evidence="2 3" key="1">
    <citation type="submission" date="2019-06" db="EMBL/GenBank/DDBJ databases">
        <title>Genome Sequence of the Brown Rot Fungal Pathogen Monilinia fructicola.</title>
        <authorList>
            <person name="De Miccolis Angelini R.M."/>
            <person name="Landi L."/>
            <person name="Abate D."/>
            <person name="Pollastro S."/>
            <person name="Romanazzi G."/>
            <person name="Faretra F."/>
        </authorList>
    </citation>
    <scope>NUCLEOTIDE SEQUENCE [LARGE SCALE GENOMIC DNA]</scope>
    <source>
        <strain evidence="2 3">Mfrc123</strain>
    </source>
</reference>
<proteinExistence type="predicted"/>
<evidence type="ECO:0000313" key="3">
    <source>
        <dbReference type="Proteomes" id="UP000322873"/>
    </source>
</evidence>
<dbReference type="GO" id="GO:0016020">
    <property type="term" value="C:membrane"/>
    <property type="evidence" value="ECO:0007669"/>
    <property type="project" value="TreeGrafter"/>
</dbReference>